<evidence type="ECO:0000313" key="7">
    <source>
        <dbReference type="Proteomes" id="UP000662857"/>
    </source>
</evidence>
<keyword evidence="2 4" id="KW-0808">Transferase</keyword>
<keyword evidence="7" id="KW-1185">Reference proteome</keyword>
<dbReference type="GO" id="GO:0070041">
    <property type="term" value="F:rRNA (uridine-C5-)-methyltransferase activity"/>
    <property type="evidence" value="ECO:0007669"/>
    <property type="project" value="TreeGrafter"/>
</dbReference>
<evidence type="ECO:0000256" key="2">
    <source>
        <dbReference type="ARBA" id="ARBA00022679"/>
    </source>
</evidence>
<dbReference type="InterPro" id="IPR030391">
    <property type="entry name" value="MeTrfase_TrmA_CS"/>
</dbReference>
<dbReference type="PANTHER" id="PTHR11061:SF30">
    <property type="entry name" value="TRNA (URACIL(54)-C(5))-METHYLTRANSFERASE"/>
    <property type="match status" value="1"/>
</dbReference>
<dbReference type="InterPro" id="IPR010280">
    <property type="entry name" value="U5_MeTrfase_fam"/>
</dbReference>
<dbReference type="Gene3D" id="3.40.50.150">
    <property type="entry name" value="Vaccinia Virus protein VP39"/>
    <property type="match status" value="2"/>
</dbReference>
<dbReference type="KEGG" id="nhy:JQS43_14810"/>
<evidence type="ECO:0000256" key="3">
    <source>
        <dbReference type="ARBA" id="ARBA00022691"/>
    </source>
</evidence>
<evidence type="ECO:0000256" key="4">
    <source>
        <dbReference type="PROSITE-ProRule" id="PRU01024"/>
    </source>
</evidence>
<feature type="binding site" evidence="4">
    <location>
        <position position="313"/>
    </location>
    <ligand>
        <name>S-adenosyl-L-methionine</name>
        <dbReference type="ChEBI" id="CHEBI:59789"/>
    </ligand>
</feature>
<keyword evidence="1 4" id="KW-0489">Methyltransferase</keyword>
<dbReference type="SUPFAM" id="SSF53335">
    <property type="entry name" value="S-adenosyl-L-methionine-dependent methyltransferases"/>
    <property type="match status" value="1"/>
</dbReference>
<protein>
    <submittedName>
        <fullName evidence="6">Class I SAM-dependent RNA methyltransferase</fullName>
    </submittedName>
</protein>
<gene>
    <name evidence="6" type="ORF">JQS43_14810</name>
</gene>
<dbReference type="InterPro" id="IPR002792">
    <property type="entry name" value="TRAM_dom"/>
</dbReference>
<dbReference type="PROSITE" id="PS01231">
    <property type="entry name" value="TRMA_2"/>
    <property type="match status" value="1"/>
</dbReference>
<evidence type="ECO:0000313" key="6">
    <source>
        <dbReference type="EMBL" id="QSB12939.1"/>
    </source>
</evidence>
<comment type="similarity">
    <text evidence="4">Belongs to the class I-like SAM-binding methyltransferase superfamily. RNA M5U methyltransferase family.</text>
</comment>
<dbReference type="InterPro" id="IPR012340">
    <property type="entry name" value="NA-bd_OB-fold"/>
</dbReference>
<feature type="active site" description="Nucleophile" evidence="4">
    <location>
        <position position="385"/>
    </location>
</feature>
<feature type="domain" description="TRAM" evidence="5">
    <location>
        <begin position="30"/>
        <end position="88"/>
    </location>
</feature>
<dbReference type="AlphaFoldDB" id="A0A895YC93"/>
<dbReference type="PANTHER" id="PTHR11061">
    <property type="entry name" value="RNA M5U METHYLTRANSFERASE"/>
    <property type="match status" value="1"/>
</dbReference>
<dbReference type="SUPFAM" id="SSF50249">
    <property type="entry name" value="Nucleic acid-binding proteins"/>
    <property type="match status" value="1"/>
</dbReference>
<proteinExistence type="inferred from homology"/>
<feature type="binding site" evidence="4">
    <location>
        <position position="262"/>
    </location>
    <ligand>
        <name>S-adenosyl-L-methionine</name>
        <dbReference type="ChEBI" id="CHEBI:59789"/>
    </ligand>
</feature>
<dbReference type="Gene3D" id="2.40.50.140">
    <property type="entry name" value="Nucleic acid-binding proteins"/>
    <property type="match status" value="1"/>
</dbReference>
<dbReference type="PROSITE" id="PS50926">
    <property type="entry name" value="TRAM"/>
    <property type="match status" value="1"/>
</dbReference>
<keyword evidence="3 4" id="KW-0949">S-adenosyl-L-methionine</keyword>
<evidence type="ECO:0000256" key="1">
    <source>
        <dbReference type="ARBA" id="ARBA00022603"/>
    </source>
</evidence>
<sequence>MSIGDDTPGESASKFMIDPAVGAQPALGDQPVVGERITLSVGAPAHGGHCISRVDGRVIFVRHALPGEQVVAEITEVRRGYLRADAVEVLIGSAERVTPPCPYAHPGGCGGCDLQHASQAAQLDWKAAVVAEQLQRLGGLTESEVAAIGLDIAPLPGGLLGWRTRLRLAVDNDGQAGLMAHRSHEVVPVDRCRISHPHIQLRQLTAQPWPDAGEVAATAGATGEVTVRSISPAGTSLVSGPEQITETAAGRRWELPPEVFWQGHPAAADALVATVQELLAPQPGESGWDLYGGAGLFAAALAESGVAPVTLVESHAAAVAAAGDNLSDLPQVTVRRDRVERALQRRQLPTPVDLVVLDPPRAGAGSAVTKAIMAARPRAVAYVACDPAALARDLRTFREHGWRLASLRGLDCFPMTHHIELVALLLPA</sequence>
<feature type="binding site" evidence="4">
    <location>
        <position position="291"/>
    </location>
    <ligand>
        <name>S-adenosyl-L-methionine</name>
        <dbReference type="ChEBI" id="CHEBI:59789"/>
    </ligand>
</feature>
<feature type="binding site" evidence="4">
    <location>
        <position position="358"/>
    </location>
    <ligand>
        <name>S-adenosyl-L-methionine</name>
        <dbReference type="ChEBI" id="CHEBI:59789"/>
    </ligand>
</feature>
<dbReference type="EMBL" id="CP070499">
    <property type="protein sequence ID" value="QSB12939.1"/>
    <property type="molecule type" value="Genomic_DNA"/>
</dbReference>
<accession>A0A895YC93</accession>
<dbReference type="PROSITE" id="PS51687">
    <property type="entry name" value="SAM_MT_RNA_M5U"/>
    <property type="match status" value="1"/>
</dbReference>
<dbReference type="Pfam" id="PF01938">
    <property type="entry name" value="TRAM"/>
    <property type="match status" value="1"/>
</dbReference>
<dbReference type="Pfam" id="PF05958">
    <property type="entry name" value="tRNA_U5-meth_tr"/>
    <property type="match status" value="1"/>
</dbReference>
<dbReference type="InterPro" id="IPR029063">
    <property type="entry name" value="SAM-dependent_MTases_sf"/>
</dbReference>
<organism evidence="6 7">
    <name type="scientific">Natronosporangium hydrolyticum</name>
    <dbReference type="NCBI Taxonomy" id="2811111"/>
    <lineage>
        <taxon>Bacteria</taxon>
        <taxon>Bacillati</taxon>
        <taxon>Actinomycetota</taxon>
        <taxon>Actinomycetes</taxon>
        <taxon>Micromonosporales</taxon>
        <taxon>Micromonosporaceae</taxon>
        <taxon>Natronosporangium</taxon>
    </lineage>
</organism>
<dbReference type="GO" id="GO:0070475">
    <property type="term" value="P:rRNA base methylation"/>
    <property type="evidence" value="ECO:0007669"/>
    <property type="project" value="TreeGrafter"/>
</dbReference>
<dbReference type="Proteomes" id="UP000662857">
    <property type="component" value="Chromosome"/>
</dbReference>
<evidence type="ECO:0000259" key="5">
    <source>
        <dbReference type="PROSITE" id="PS50926"/>
    </source>
</evidence>
<name>A0A895YC93_9ACTN</name>
<reference evidence="6" key="1">
    <citation type="submission" date="2021-02" db="EMBL/GenBank/DDBJ databases">
        <title>Natrosporangium hydrolyticum gen. nov., sp. nov, a haloalkaliphilic actinobacterium from a soda solonchak soil.</title>
        <authorList>
            <person name="Sorokin D.Y."/>
            <person name="Khijniak T.V."/>
            <person name="Zakharycheva A.P."/>
            <person name="Boueva O.V."/>
            <person name="Ariskina E.V."/>
            <person name="Hahnke R.L."/>
            <person name="Bunk B."/>
            <person name="Sproer C."/>
            <person name="Schumann P."/>
            <person name="Evtushenko L.I."/>
            <person name="Kublanov I.V."/>
        </authorList>
    </citation>
    <scope>NUCLEOTIDE SEQUENCE</scope>
    <source>
        <strain evidence="6">DSM 106523</strain>
    </source>
</reference>